<dbReference type="GeneID" id="102518475"/>
<keyword evidence="3" id="KW-0808">Transferase</keyword>
<dbReference type="AlphaFoldDB" id="A0A8B8RQV1"/>
<protein>
    <submittedName>
        <fullName evidence="3">Uridine-cytidine kinase 2 isoform X2</fullName>
    </submittedName>
</protein>
<feature type="region of interest" description="Disordered" evidence="1">
    <location>
        <begin position="1"/>
        <end position="168"/>
    </location>
</feature>
<dbReference type="RefSeq" id="XP_032319715.1">
    <property type="nucleotide sequence ID" value="XM_032463824.1"/>
</dbReference>
<sequence length="301" mass="31816">MGRRVGLTPFPETSGGGGGAREGRRLGPDASPPLPRRIAARCPPGLEQQHHADLCLGCKPGPAAAGRGRLSAPPGKPAPAPGSERRAGSGGSLELGSAQRRLREAERARRGRGRGACVRSHRQREEGRREPWPGTASRPCRTTSSPTAASPSLSASAGARPAASSDQSSEVFGGRWVRLCVINTDLEKKMAALSVVGAVTSDRLHHESASAFGALWNVPWTCLALAPTVLFLEPQQPSPSGQMAHSTPSLHQGLPEPWDCFGPSAFCSELTLSALYCPKLLLWPCRPPATLPFRLFSSHMP</sequence>
<proteinExistence type="predicted"/>
<organism evidence="2 3">
    <name type="scientific">Camelus ferus</name>
    <name type="common">Wild bactrian camel</name>
    <name type="synonym">Camelus bactrianus ferus</name>
    <dbReference type="NCBI Taxonomy" id="419612"/>
    <lineage>
        <taxon>Eukaryota</taxon>
        <taxon>Metazoa</taxon>
        <taxon>Chordata</taxon>
        <taxon>Craniata</taxon>
        <taxon>Vertebrata</taxon>
        <taxon>Euteleostomi</taxon>
        <taxon>Mammalia</taxon>
        <taxon>Eutheria</taxon>
        <taxon>Laurasiatheria</taxon>
        <taxon>Artiodactyla</taxon>
        <taxon>Tylopoda</taxon>
        <taxon>Camelidae</taxon>
        <taxon>Camelus</taxon>
    </lineage>
</organism>
<evidence type="ECO:0000313" key="2">
    <source>
        <dbReference type="Proteomes" id="UP000694856"/>
    </source>
</evidence>
<evidence type="ECO:0000256" key="1">
    <source>
        <dbReference type="SAM" id="MobiDB-lite"/>
    </source>
</evidence>
<reference evidence="3" key="1">
    <citation type="submission" date="2025-08" db="UniProtKB">
        <authorList>
            <consortium name="RefSeq"/>
        </authorList>
    </citation>
    <scope>IDENTIFICATION</scope>
    <source>
        <tissue evidence="3">Ear skin</tissue>
    </source>
</reference>
<feature type="compositionally biased region" description="Low complexity" evidence="1">
    <location>
        <begin position="142"/>
        <end position="165"/>
    </location>
</feature>
<keyword evidence="2" id="KW-1185">Reference proteome</keyword>
<name>A0A8B8RQV1_CAMFR</name>
<keyword evidence="3" id="KW-0418">Kinase</keyword>
<evidence type="ECO:0000313" key="3">
    <source>
        <dbReference type="RefSeq" id="XP_032319715.1"/>
    </source>
</evidence>
<gene>
    <name evidence="3" type="primary">UCK2</name>
</gene>
<dbReference type="GO" id="GO:0016301">
    <property type="term" value="F:kinase activity"/>
    <property type="evidence" value="ECO:0007669"/>
    <property type="project" value="UniProtKB-KW"/>
</dbReference>
<dbReference type="Proteomes" id="UP000694856">
    <property type="component" value="Chromosome 21"/>
</dbReference>
<dbReference type="CTD" id="7371"/>
<accession>A0A8B8RQV1</accession>